<evidence type="ECO:0000313" key="5">
    <source>
        <dbReference type="EMBL" id="MBB5138326.1"/>
    </source>
</evidence>
<keyword evidence="2" id="KW-0804">Transcription</keyword>
<dbReference type="InterPro" id="IPR036388">
    <property type="entry name" value="WH-like_DNA-bd_sf"/>
</dbReference>
<evidence type="ECO:0000259" key="4">
    <source>
        <dbReference type="SMART" id="SM01043"/>
    </source>
</evidence>
<protein>
    <submittedName>
        <fullName evidence="5">DNA-binding SARP family transcriptional activator</fullName>
    </submittedName>
</protein>
<dbReference type="PANTHER" id="PTHR35807:SF1">
    <property type="entry name" value="TRANSCRIPTIONAL REGULATOR REDD"/>
    <property type="match status" value="1"/>
</dbReference>
<reference evidence="5 6" key="1">
    <citation type="submission" date="2020-08" db="EMBL/GenBank/DDBJ databases">
        <title>Genomic Encyclopedia of Type Strains, Phase IV (KMG-IV): sequencing the most valuable type-strain genomes for metagenomic binning, comparative biology and taxonomic classification.</title>
        <authorList>
            <person name="Goeker M."/>
        </authorList>
    </citation>
    <scope>NUCLEOTIDE SEQUENCE [LARGE SCALE GENOMIC DNA]</scope>
    <source>
        <strain evidence="5 6">DSM 45615</strain>
    </source>
</reference>
<dbReference type="GO" id="GO:0006355">
    <property type="term" value="P:regulation of DNA-templated transcription"/>
    <property type="evidence" value="ECO:0007669"/>
    <property type="project" value="TreeGrafter"/>
</dbReference>
<dbReference type="PANTHER" id="PTHR35807">
    <property type="entry name" value="TRANSCRIPTIONAL REGULATOR REDD-RELATED"/>
    <property type="match status" value="1"/>
</dbReference>
<dbReference type="InterPro" id="IPR051677">
    <property type="entry name" value="AfsR-DnrI-RedD_regulator"/>
</dbReference>
<feature type="region of interest" description="Disordered" evidence="3">
    <location>
        <begin position="357"/>
        <end position="376"/>
    </location>
</feature>
<dbReference type="RefSeq" id="WP_185055194.1">
    <property type="nucleotide sequence ID" value="NZ_BAABIX010000018.1"/>
</dbReference>
<dbReference type="InterPro" id="IPR041664">
    <property type="entry name" value="AAA_16"/>
</dbReference>
<keyword evidence="6" id="KW-1185">Reference proteome</keyword>
<dbReference type="InterPro" id="IPR027417">
    <property type="entry name" value="P-loop_NTPase"/>
</dbReference>
<dbReference type="SUPFAM" id="SSF48452">
    <property type="entry name" value="TPR-like"/>
    <property type="match status" value="1"/>
</dbReference>
<dbReference type="EMBL" id="JACHGN010000022">
    <property type="protein sequence ID" value="MBB5138326.1"/>
    <property type="molecule type" value="Genomic_DNA"/>
</dbReference>
<dbReference type="GO" id="GO:0003677">
    <property type="term" value="F:DNA binding"/>
    <property type="evidence" value="ECO:0007669"/>
    <property type="project" value="UniProtKB-KW"/>
</dbReference>
<dbReference type="Proteomes" id="UP000578449">
    <property type="component" value="Unassembled WGS sequence"/>
</dbReference>
<dbReference type="AlphaFoldDB" id="A0A840PHL0"/>
<dbReference type="Gene3D" id="1.25.40.10">
    <property type="entry name" value="Tetratricopeptide repeat domain"/>
    <property type="match status" value="1"/>
</dbReference>
<keyword evidence="5" id="KW-0238">DNA-binding</keyword>
<dbReference type="CDD" id="cd15831">
    <property type="entry name" value="BTAD"/>
    <property type="match status" value="1"/>
</dbReference>
<dbReference type="SUPFAM" id="SSF52540">
    <property type="entry name" value="P-loop containing nucleoside triphosphate hydrolases"/>
    <property type="match status" value="1"/>
</dbReference>
<dbReference type="Gene3D" id="3.40.50.300">
    <property type="entry name" value="P-loop containing nucleotide triphosphate hydrolases"/>
    <property type="match status" value="1"/>
</dbReference>
<name>A0A840PHL0_9ACTN</name>
<sequence>MEVRGAGGPLELGGRDRRAVLARLLMARGAVVPVDRLIDDVYHGQHPTTAIIALQECVAHLRDLFEPGTLVSLAPGYALRTSSVDVYEFERRVRRACSVPDLDDALAMWRGTPYADVAGEPWAAAEVERLEELLLSTREQRLSMLLRQGDAAATITELRELTAAHPYRERLWCLLAIALHRCGRRDDALYVVRLACDVISDELEVEPGHDLRRLEAEIRLDTASPDLPTPRAELAPPVRSADPRDPFVGRWSELGDLGRLADIAESGTPRLAVVAGPPGIGKSRLLGAAASALGRRGWWVAWASCLDGGPVLHPWRRLLRGADDQQPLFDLPAELGGIPAPTPQLAGALRPLLAEPPPTGAALGHAAGGEAPPPREDARHAMFAAVTEHLETLAEIRPLLIVLDDIHWADLATLDLLRHVAGSARGPILFAVTTEDAEPVPAPRPPLGVPNAERLQVGGLSPDEVEALAAAMGVRLAPGTLEKIYAGTSGNPFFVRAILRGVTADDPDGSALAALSDGVAGAVRRGIGWLPQTVRATLDAAAVLGTGIDAELIAEVGGLPVPVVREALDLGVVTGMFTGEPGTGLRFGHELLRLPLYADIDPAERVRMHRAALHALASRPATSPTELARHAFAAVPGGAERAESGLAESVAVRWASAAAREAESRLAHADAARWWARAASAAATPAAAAELVLHQIRAEIAGGGYEAARDTWRWALVLATDAGDPVLTARVLTGLDAPAVWSRPPRRTTEPNLVARLEQGLAALPYGDSAVRCRMYSRLAAELYGVAPADRCDSLAAEARAMARRLGEPRLIASVENDLLAPACQAGGLGFGLAEADRPVRELIELADREGLLGHALAFRLALIPLLAERYDLATADHLDEECAGLLPRAVAPGAGFLHLLWRSTRAILDGRPHEFRLAPGEPAEPHVFSPPHSGAGVALVHRVLAAYHEGRVEDIAPLLDGLPGDAWPEFAGCMRALCAGEPPPPPGTGAMDWSWLSMTCFRAEAQAASGDPSGAAPLFSALLPYADRLATGHGVLPAGPVGYYVARLAALLDRKDDADAYVKDTLERCEQAGLPLWTARVRALATPI</sequence>
<gene>
    <name evidence="5" type="ORF">HNP84_008079</name>
</gene>
<dbReference type="Pfam" id="PF13191">
    <property type="entry name" value="AAA_16"/>
    <property type="match status" value="1"/>
</dbReference>
<evidence type="ECO:0000256" key="3">
    <source>
        <dbReference type="SAM" id="MobiDB-lite"/>
    </source>
</evidence>
<evidence type="ECO:0000313" key="6">
    <source>
        <dbReference type="Proteomes" id="UP000578449"/>
    </source>
</evidence>
<proteinExistence type="predicted"/>
<comment type="caution">
    <text evidence="5">The sequence shown here is derived from an EMBL/GenBank/DDBJ whole genome shotgun (WGS) entry which is preliminary data.</text>
</comment>
<organism evidence="5 6">
    <name type="scientific">Thermocatellispora tengchongensis</name>
    <dbReference type="NCBI Taxonomy" id="1073253"/>
    <lineage>
        <taxon>Bacteria</taxon>
        <taxon>Bacillati</taxon>
        <taxon>Actinomycetota</taxon>
        <taxon>Actinomycetes</taxon>
        <taxon>Streptosporangiales</taxon>
        <taxon>Streptosporangiaceae</taxon>
        <taxon>Thermocatellispora</taxon>
    </lineage>
</organism>
<dbReference type="InterPro" id="IPR005158">
    <property type="entry name" value="BTAD"/>
</dbReference>
<evidence type="ECO:0000256" key="2">
    <source>
        <dbReference type="ARBA" id="ARBA00023163"/>
    </source>
</evidence>
<dbReference type="InterPro" id="IPR011990">
    <property type="entry name" value="TPR-like_helical_dom_sf"/>
</dbReference>
<dbReference type="Gene3D" id="1.10.10.10">
    <property type="entry name" value="Winged helix-like DNA-binding domain superfamily/Winged helix DNA-binding domain"/>
    <property type="match status" value="1"/>
</dbReference>
<dbReference type="Pfam" id="PF03704">
    <property type="entry name" value="BTAD"/>
    <property type="match status" value="1"/>
</dbReference>
<evidence type="ECO:0000256" key="1">
    <source>
        <dbReference type="ARBA" id="ARBA00023015"/>
    </source>
</evidence>
<feature type="domain" description="Bacterial transcriptional activator" evidence="4">
    <location>
        <begin position="84"/>
        <end position="219"/>
    </location>
</feature>
<keyword evidence="1" id="KW-0805">Transcription regulation</keyword>
<dbReference type="SMART" id="SM01043">
    <property type="entry name" value="BTAD"/>
    <property type="match status" value="1"/>
</dbReference>
<accession>A0A840PHL0</accession>
<feature type="compositionally biased region" description="Low complexity" evidence="3">
    <location>
        <begin position="360"/>
        <end position="370"/>
    </location>
</feature>